<accession>A0AAJ1D3L9</accession>
<name>A0AAJ1D3L9_PANAN</name>
<evidence type="ECO:0000313" key="2">
    <source>
        <dbReference type="Proteomes" id="UP001208888"/>
    </source>
</evidence>
<evidence type="ECO:0000313" key="1">
    <source>
        <dbReference type="EMBL" id="MCW0345786.1"/>
    </source>
</evidence>
<protein>
    <submittedName>
        <fullName evidence="1">Uncharacterized protein</fullName>
    </submittedName>
</protein>
<proteinExistence type="predicted"/>
<reference evidence="1" key="1">
    <citation type="submission" date="2022-06" db="EMBL/GenBank/DDBJ databases">
        <title>Dynamics of rice microbiomes reveals core vertical transmitted seed endophytes.</title>
        <authorList>
            <person name="Liao K."/>
            <person name="Zhang X."/>
        </authorList>
    </citation>
    <scope>NUCLEOTIDE SEQUENCE</scope>
    <source>
        <strain evidence="1">JT1-17</strain>
    </source>
</reference>
<dbReference type="Proteomes" id="UP001208888">
    <property type="component" value="Unassembled WGS sequence"/>
</dbReference>
<comment type="caution">
    <text evidence="1">The sequence shown here is derived from an EMBL/GenBank/DDBJ whole genome shotgun (WGS) entry which is preliminary data.</text>
</comment>
<sequence length="45" mass="5461">MRWIEIARVFLKRRVARLQLPEIMVKSFRSITFGPHLREVMFTSL</sequence>
<gene>
    <name evidence="1" type="ORF">NB703_003879</name>
</gene>
<organism evidence="1 2">
    <name type="scientific">Pantoea ananas</name>
    <name type="common">Erwinia uredovora</name>
    <dbReference type="NCBI Taxonomy" id="553"/>
    <lineage>
        <taxon>Bacteria</taxon>
        <taxon>Pseudomonadati</taxon>
        <taxon>Pseudomonadota</taxon>
        <taxon>Gammaproteobacteria</taxon>
        <taxon>Enterobacterales</taxon>
        <taxon>Erwiniaceae</taxon>
        <taxon>Pantoea</taxon>
    </lineage>
</organism>
<dbReference type="EMBL" id="JANFVX010000019">
    <property type="protein sequence ID" value="MCW0345786.1"/>
    <property type="molecule type" value="Genomic_DNA"/>
</dbReference>
<dbReference type="AlphaFoldDB" id="A0AAJ1D3L9"/>